<accession>A0A0K2TY05</accession>
<feature type="region of interest" description="Disordered" evidence="1">
    <location>
        <begin position="1"/>
        <end position="40"/>
    </location>
</feature>
<name>A0A0K2TY05_LEPSM</name>
<proteinExistence type="predicted"/>
<evidence type="ECO:0000313" key="2">
    <source>
        <dbReference type="EMBL" id="CDW30884.1"/>
    </source>
</evidence>
<protein>
    <submittedName>
        <fullName evidence="2">Uncharacterized protein</fullName>
    </submittedName>
</protein>
<reference evidence="2" key="1">
    <citation type="submission" date="2014-05" db="EMBL/GenBank/DDBJ databases">
        <authorList>
            <person name="Chronopoulou M."/>
        </authorList>
    </citation>
    <scope>NUCLEOTIDE SEQUENCE</scope>
    <source>
        <tissue evidence="2">Whole organism</tissue>
    </source>
</reference>
<organism evidence="2">
    <name type="scientific">Lepeophtheirus salmonis</name>
    <name type="common">Salmon louse</name>
    <name type="synonym">Caligus salmonis</name>
    <dbReference type="NCBI Taxonomy" id="72036"/>
    <lineage>
        <taxon>Eukaryota</taxon>
        <taxon>Metazoa</taxon>
        <taxon>Ecdysozoa</taxon>
        <taxon>Arthropoda</taxon>
        <taxon>Crustacea</taxon>
        <taxon>Multicrustacea</taxon>
        <taxon>Hexanauplia</taxon>
        <taxon>Copepoda</taxon>
        <taxon>Siphonostomatoida</taxon>
        <taxon>Caligidae</taxon>
        <taxon>Lepeophtheirus</taxon>
    </lineage>
</organism>
<feature type="compositionally biased region" description="Polar residues" evidence="1">
    <location>
        <begin position="29"/>
        <end position="40"/>
    </location>
</feature>
<feature type="compositionally biased region" description="Basic and acidic residues" evidence="1">
    <location>
        <begin position="15"/>
        <end position="28"/>
    </location>
</feature>
<dbReference type="EMBL" id="HACA01013523">
    <property type="protein sequence ID" value="CDW30884.1"/>
    <property type="molecule type" value="Transcribed_RNA"/>
</dbReference>
<evidence type="ECO:0000256" key="1">
    <source>
        <dbReference type="SAM" id="MobiDB-lite"/>
    </source>
</evidence>
<sequence length="40" mass="4719">MNPMEEEHVETEAQEDIHLERPSEDFSTKIRSQSHPNIQV</sequence>
<dbReference type="AlphaFoldDB" id="A0A0K2TY05"/>